<dbReference type="EMBL" id="CAAE01014723">
    <property type="protein sequence ID" value="CAG03619.1"/>
    <property type="molecule type" value="Genomic_DNA"/>
</dbReference>
<proteinExistence type="predicted"/>
<dbReference type="GO" id="GO:0005829">
    <property type="term" value="C:cytosol"/>
    <property type="evidence" value="ECO:0007669"/>
    <property type="project" value="TreeGrafter"/>
</dbReference>
<feature type="non-terminal residue" evidence="2">
    <location>
        <position position="272"/>
    </location>
</feature>
<reference evidence="2" key="2">
    <citation type="submission" date="2004-02" db="EMBL/GenBank/DDBJ databases">
        <authorList>
            <consortium name="Genoscope"/>
            <consortium name="Whitehead Institute Centre for Genome Research"/>
        </authorList>
    </citation>
    <scope>NUCLEOTIDE SEQUENCE</scope>
</reference>
<keyword evidence="1" id="KW-0472">Membrane</keyword>
<dbReference type="PANTHER" id="PTHR15644:SF2">
    <property type="entry name" value="OSTEOPETROSIS-ASSOCIATED TRANSMEMBRANE PROTEIN 1"/>
    <property type="match status" value="1"/>
</dbReference>
<keyword evidence="1" id="KW-0812">Transmembrane</keyword>
<dbReference type="Pfam" id="PF09777">
    <property type="entry name" value="OSTMP1"/>
    <property type="match status" value="1"/>
</dbReference>
<dbReference type="KEGG" id="tng:GSTEN00023101G001"/>
<reference evidence="2" key="1">
    <citation type="journal article" date="2004" name="Nature">
        <title>Genome duplication in the teleost fish Tetraodon nigroviridis reveals the early vertebrate proto-karyotype.</title>
        <authorList>
            <person name="Jaillon O."/>
            <person name="Aury J.-M."/>
            <person name="Brunet F."/>
            <person name="Petit J.-L."/>
            <person name="Stange-Thomann N."/>
            <person name="Mauceli E."/>
            <person name="Bouneau L."/>
            <person name="Fischer C."/>
            <person name="Ozouf-Costaz C."/>
            <person name="Bernot A."/>
            <person name="Nicaud S."/>
            <person name="Jaffe D."/>
            <person name="Fisher S."/>
            <person name="Lutfalla G."/>
            <person name="Dossat C."/>
            <person name="Segurens B."/>
            <person name="Dasilva C."/>
            <person name="Salanoubat M."/>
            <person name="Levy M."/>
            <person name="Boudet N."/>
            <person name="Castellano S."/>
            <person name="Anthouard V."/>
            <person name="Jubin C."/>
            <person name="Castelli V."/>
            <person name="Katinka M."/>
            <person name="Vacherie B."/>
            <person name="Biemont C."/>
            <person name="Skalli Z."/>
            <person name="Cattolico L."/>
            <person name="Poulain J."/>
            <person name="De Berardinis V."/>
            <person name="Cruaud C."/>
            <person name="Duprat S."/>
            <person name="Brottier P."/>
            <person name="Coutanceau J.-P."/>
            <person name="Gouzy J."/>
            <person name="Parra G."/>
            <person name="Lardier G."/>
            <person name="Chapple C."/>
            <person name="McKernan K.J."/>
            <person name="McEwan P."/>
            <person name="Bosak S."/>
            <person name="Kellis M."/>
            <person name="Volff J.-N."/>
            <person name="Guigo R."/>
            <person name="Zody M.C."/>
            <person name="Mesirov J."/>
            <person name="Lindblad-Toh K."/>
            <person name="Birren B."/>
            <person name="Nusbaum C."/>
            <person name="Kahn D."/>
            <person name="Robinson-Rechavi M."/>
            <person name="Laudet V."/>
            <person name="Schachter V."/>
            <person name="Quetier F."/>
            <person name="Saurin W."/>
            <person name="Scarpelli C."/>
            <person name="Wincker P."/>
            <person name="Lander E.S."/>
            <person name="Weissenbach J."/>
            <person name="Roest Crollius H."/>
        </authorList>
    </citation>
    <scope>NUCLEOTIDE SEQUENCE [LARGE SCALE GENOMIC DNA]</scope>
</reference>
<organism evidence="2">
    <name type="scientific">Tetraodon nigroviridis</name>
    <name type="common">Spotted green pufferfish</name>
    <name type="synonym">Chelonodon nigroviridis</name>
    <dbReference type="NCBI Taxonomy" id="99883"/>
    <lineage>
        <taxon>Eukaryota</taxon>
        <taxon>Metazoa</taxon>
        <taxon>Chordata</taxon>
        <taxon>Craniata</taxon>
        <taxon>Vertebrata</taxon>
        <taxon>Euteleostomi</taxon>
        <taxon>Actinopterygii</taxon>
        <taxon>Neopterygii</taxon>
        <taxon>Teleostei</taxon>
        <taxon>Neoteleostei</taxon>
        <taxon>Acanthomorphata</taxon>
        <taxon>Eupercaria</taxon>
        <taxon>Tetraodontiformes</taxon>
        <taxon>Tetradontoidea</taxon>
        <taxon>Tetraodontidae</taxon>
        <taxon>Tetraodon</taxon>
    </lineage>
</organism>
<name>Q4S6W3_TETNG</name>
<dbReference type="PANTHER" id="PTHR15644">
    <property type="entry name" value="OSTEOPETROSIS ASSOCIATED TRANSMEMBRANE PROTEIN 1"/>
    <property type="match status" value="1"/>
</dbReference>
<dbReference type="InterPro" id="IPR019172">
    <property type="entry name" value="Osteopetrosis-assoc_TM_1"/>
</dbReference>
<accession>Q4S6W3</accession>
<comment type="caution">
    <text evidence="2">The sequence shown here is derived from an EMBL/GenBank/DDBJ whole genome shotgun (WGS) entry which is preliminary data.</text>
</comment>
<dbReference type="OrthoDB" id="8021850at2759"/>
<evidence type="ECO:0000256" key="1">
    <source>
        <dbReference type="SAM" id="Phobius"/>
    </source>
</evidence>
<protein>
    <submittedName>
        <fullName evidence="2">(spotted green pufferfish) hypothetical protein</fullName>
    </submittedName>
</protein>
<keyword evidence="1" id="KW-1133">Transmembrane helix</keyword>
<feature type="transmembrane region" description="Helical" evidence="1">
    <location>
        <begin position="223"/>
        <end position="245"/>
    </location>
</feature>
<gene>
    <name evidence="2" type="ORF">GSTENG00023101001</name>
</gene>
<dbReference type="AlphaFoldDB" id="Q4S6W3"/>
<sequence>MDLLSSFPEDQEISAYCRSLLGIFGRRYAAIVDCLVPAARPVKICQNCFSAYGSLRDIYTNISSDQPSFFSIAGLKSAAAVTCICVQGPGNESCRDPLLSSDRLMLVPQLYNSLQEIWSNCDSCIAEGYQGLTNDTLAFLAALNQTLTCFEKNQQVAKHPLMCSGNQTDPCKSCKSIYGDLNRLYRRLDNSKRVCIDMEDSMNATRSLWSKSFNCSVPREETVPVIAVSAFMLFLPIIFYLSSFLHSEQKKRKLIHPKRAKSYNSLVNIQDK</sequence>
<evidence type="ECO:0000313" key="2">
    <source>
        <dbReference type="EMBL" id="CAG03619.1"/>
    </source>
</evidence>